<dbReference type="GO" id="GO:0005840">
    <property type="term" value="C:ribosome"/>
    <property type="evidence" value="ECO:0007669"/>
    <property type="project" value="UniProtKB-KW"/>
</dbReference>
<evidence type="ECO:0000256" key="5">
    <source>
        <dbReference type="HAMAP-Rule" id="MF_00362"/>
    </source>
</evidence>
<dbReference type="InterPro" id="IPR022973">
    <property type="entry name" value="Ribosomal_uL10_bac"/>
</dbReference>
<dbReference type="Proteomes" id="UP000178892">
    <property type="component" value="Unassembled WGS sequence"/>
</dbReference>
<sequence length="180" mass="19316">MTRAQKETTLKQLTEDLRSARGVVFTQYKGLSVAAVTRLRKLLRAQNVKFQVIKLTLLKKALAALNISGEPGTSFAVPGKPKFGGPIAVAVSQEEEAAPARLLKSLMKDNPQLVFDGGILNSQIVGSDVILKLASLPSKQQLLSQLLSVLQGPSRGLVTVLSGNMRGLVNALKAIKDKKF</sequence>
<accession>A0A1F5NW82</accession>
<dbReference type="AlphaFoldDB" id="A0A1F5NW82"/>
<dbReference type="SUPFAM" id="SSF160369">
    <property type="entry name" value="Ribosomal protein L10-like"/>
    <property type="match status" value="1"/>
</dbReference>
<evidence type="ECO:0000256" key="3">
    <source>
        <dbReference type="ARBA" id="ARBA00023274"/>
    </source>
</evidence>
<evidence type="ECO:0000256" key="2">
    <source>
        <dbReference type="ARBA" id="ARBA00022980"/>
    </source>
</evidence>
<dbReference type="InterPro" id="IPR047865">
    <property type="entry name" value="Ribosomal_uL10_bac_type"/>
</dbReference>
<dbReference type="NCBIfam" id="NF000955">
    <property type="entry name" value="PRK00099.1-1"/>
    <property type="match status" value="1"/>
</dbReference>
<keyword evidence="3 5" id="KW-0687">Ribonucleoprotein</keyword>
<dbReference type="InterPro" id="IPR043141">
    <property type="entry name" value="Ribosomal_uL10-like_sf"/>
</dbReference>
<keyword evidence="5" id="KW-0699">rRNA-binding</keyword>
<dbReference type="HAMAP" id="MF_00362">
    <property type="entry name" value="Ribosomal_uL10"/>
    <property type="match status" value="1"/>
</dbReference>
<dbReference type="GO" id="GO:0006412">
    <property type="term" value="P:translation"/>
    <property type="evidence" value="ECO:0007669"/>
    <property type="project" value="UniProtKB-UniRule"/>
</dbReference>
<comment type="similarity">
    <text evidence="1 5">Belongs to the universal ribosomal protein uL10 family.</text>
</comment>
<keyword evidence="2 5" id="KW-0689">Ribosomal protein</keyword>
<evidence type="ECO:0000313" key="7">
    <source>
        <dbReference type="Proteomes" id="UP000178892"/>
    </source>
</evidence>
<comment type="subunit">
    <text evidence="5">Part of the ribosomal stalk of the 50S ribosomal subunit. The N-terminus interacts with L11 and the large rRNA to form the base of the stalk. The C-terminus forms an elongated spine to which L12 dimers bind in a sequential fashion forming a multimeric L10(L12)X complex.</text>
</comment>
<name>A0A1F5NW82_9BACT</name>
<dbReference type="STRING" id="1817825.A2720_01800"/>
<evidence type="ECO:0000256" key="4">
    <source>
        <dbReference type="ARBA" id="ARBA00035202"/>
    </source>
</evidence>
<gene>
    <name evidence="5" type="primary">rplJ</name>
    <name evidence="6" type="ORF">A2720_01800</name>
</gene>
<dbReference type="GO" id="GO:1990904">
    <property type="term" value="C:ribonucleoprotein complex"/>
    <property type="evidence" value="ECO:0007669"/>
    <property type="project" value="UniProtKB-KW"/>
</dbReference>
<evidence type="ECO:0000313" key="6">
    <source>
        <dbReference type="EMBL" id="OGE81936.1"/>
    </source>
</evidence>
<dbReference type="GO" id="GO:0070180">
    <property type="term" value="F:large ribosomal subunit rRNA binding"/>
    <property type="evidence" value="ECO:0007669"/>
    <property type="project" value="UniProtKB-UniRule"/>
</dbReference>
<dbReference type="Gene3D" id="3.30.70.1730">
    <property type="match status" value="1"/>
</dbReference>
<keyword evidence="5" id="KW-0694">RNA-binding</keyword>
<dbReference type="PANTHER" id="PTHR11560">
    <property type="entry name" value="39S RIBOSOMAL PROTEIN L10, MITOCHONDRIAL"/>
    <property type="match status" value="1"/>
</dbReference>
<comment type="function">
    <text evidence="5">Forms part of the ribosomal stalk, playing a central role in the interaction of the ribosome with GTP-bound translation factors.</text>
</comment>
<dbReference type="InterPro" id="IPR001790">
    <property type="entry name" value="Ribosomal_uL10"/>
</dbReference>
<dbReference type="Pfam" id="PF00466">
    <property type="entry name" value="Ribosomal_L10"/>
    <property type="match status" value="1"/>
</dbReference>
<reference evidence="6 7" key="1">
    <citation type="journal article" date="2016" name="Nat. Commun.">
        <title>Thousands of microbial genomes shed light on interconnected biogeochemical processes in an aquifer system.</title>
        <authorList>
            <person name="Anantharaman K."/>
            <person name="Brown C.T."/>
            <person name="Hug L.A."/>
            <person name="Sharon I."/>
            <person name="Castelle C.J."/>
            <person name="Probst A.J."/>
            <person name="Thomas B.C."/>
            <person name="Singh A."/>
            <person name="Wilkins M.J."/>
            <person name="Karaoz U."/>
            <person name="Brodie E.L."/>
            <person name="Williams K.H."/>
            <person name="Hubbard S.S."/>
            <person name="Banfield J.F."/>
        </authorList>
    </citation>
    <scope>NUCLEOTIDE SEQUENCE [LARGE SCALE GENOMIC DNA]</scope>
</reference>
<dbReference type="EMBL" id="MFEL01000001">
    <property type="protein sequence ID" value="OGE81936.1"/>
    <property type="molecule type" value="Genomic_DNA"/>
</dbReference>
<protein>
    <recommendedName>
        <fullName evidence="4 5">Large ribosomal subunit protein uL10</fullName>
    </recommendedName>
</protein>
<proteinExistence type="inferred from homology"/>
<dbReference type="Gene3D" id="6.10.250.290">
    <property type="match status" value="1"/>
</dbReference>
<organism evidence="6 7">
    <name type="scientific">Candidatus Doudnabacteria bacterium RIFCSPHIGHO2_01_FULL_46_24</name>
    <dbReference type="NCBI Taxonomy" id="1817825"/>
    <lineage>
        <taxon>Bacteria</taxon>
        <taxon>Candidatus Doudnaibacteriota</taxon>
    </lineage>
</organism>
<evidence type="ECO:0000256" key="1">
    <source>
        <dbReference type="ARBA" id="ARBA00008889"/>
    </source>
</evidence>
<dbReference type="CDD" id="cd05797">
    <property type="entry name" value="Ribosomal_L10"/>
    <property type="match status" value="1"/>
</dbReference>
<comment type="caution">
    <text evidence="6">The sequence shown here is derived from an EMBL/GenBank/DDBJ whole genome shotgun (WGS) entry which is preliminary data.</text>
</comment>